<evidence type="ECO:0000313" key="2">
    <source>
        <dbReference type="EMBL" id="WCT10184.1"/>
    </source>
</evidence>
<feature type="signal peptide" evidence="1">
    <location>
        <begin position="1"/>
        <end position="21"/>
    </location>
</feature>
<protein>
    <recommendedName>
        <fullName evidence="4">Long-subunit fatty acid transport protein</fullName>
    </recommendedName>
</protein>
<name>A0ABY7T175_9SPHI</name>
<dbReference type="Gene3D" id="2.40.160.60">
    <property type="entry name" value="Outer membrane protein transport protein (OMPP1/FadL/TodX)"/>
    <property type="match status" value="1"/>
</dbReference>
<accession>A0ABY7T175</accession>
<sequence>MKTKYLLSVIAIVAITKTTYAQYAQDALRFSTFQPGSTSRIKALGNAGTAVGGDLSSIGNNPAGLGFFTHSELSITPEFNASKTNATYFGQSTQATQNQLNLNNASVVFYSRLNNNNADKTKGWLSLNFGVGYNRTNNYYQNTSYSGHNPNTSISNYYAEQANAYGINDPGSLASWAYDQNLIDAYANGTGSIYKSNALAGVNQVKNSYTTGGQSEIDLSMGANYSNKLYLGLGIGITDIRYNTTSAFTETGTASVLENNVAVNRQYTSVYSQDQQTRGNGFNARFGLIYKPVEVVRLGVTFTTPTWYNIDDNYNEALATKLSSGSNGASANNYPFSYNLRTPLKVAGGASVFLGTIGFITGDVEYEDYSSMNLDYDGSGPDNNDIKRLYKSVVNAHVGAEIKADQLYIRGGYGVQGNPLAQYGGNINTVSGGLGYRFGAYYVDATYTHVSGNSTQFPYELATATNYGAEVKNTYNNVFLTLGMRF</sequence>
<proteinExistence type="predicted"/>
<keyword evidence="1" id="KW-0732">Signal</keyword>
<gene>
    <name evidence="2" type="ORF">PQO05_15725</name>
</gene>
<organism evidence="2 3">
    <name type="scientific">Mucilaginibacter jinjuensis</name>
    <dbReference type="NCBI Taxonomy" id="1176721"/>
    <lineage>
        <taxon>Bacteria</taxon>
        <taxon>Pseudomonadati</taxon>
        <taxon>Bacteroidota</taxon>
        <taxon>Sphingobacteriia</taxon>
        <taxon>Sphingobacteriales</taxon>
        <taxon>Sphingobacteriaceae</taxon>
        <taxon>Mucilaginibacter</taxon>
    </lineage>
</organism>
<feature type="chain" id="PRO_5046526582" description="Long-subunit fatty acid transport protein" evidence="1">
    <location>
        <begin position="22"/>
        <end position="486"/>
    </location>
</feature>
<dbReference type="RefSeq" id="WP_273628302.1">
    <property type="nucleotide sequence ID" value="NZ_CP117167.1"/>
</dbReference>
<keyword evidence="3" id="KW-1185">Reference proteome</keyword>
<reference evidence="2 3" key="1">
    <citation type="submission" date="2023-02" db="EMBL/GenBank/DDBJ databases">
        <title>Genome sequence of Mucilaginibacter jinjuensis strain KACC 16571.</title>
        <authorList>
            <person name="Kim S."/>
            <person name="Heo J."/>
            <person name="Kwon S.-W."/>
        </authorList>
    </citation>
    <scope>NUCLEOTIDE SEQUENCE [LARGE SCALE GENOMIC DNA]</scope>
    <source>
        <strain evidence="2 3">KACC 16571</strain>
    </source>
</reference>
<dbReference type="SUPFAM" id="SSF56935">
    <property type="entry name" value="Porins"/>
    <property type="match status" value="1"/>
</dbReference>
<evidence type="ECO:0000256" key="1">
    <source>
        <dbReference type="SAM" id="SignalP"/>
    </source>
</evidence>
<dbReference type="Proteomes" id="UP001216139">
    <property type="component" value="Chromosome"/>
</dbReference>
<dbReference type="EMBL" id="CP117167">
    <property type="protein sequence ID" value="WCT10184.1"/>
    <property type="molecule type" value="Genomic_DNA"/>
</dbReference>
<evidence type="ECO:0000313" key="3">
    <source>
        <dbReference type="Proteomes" id="UP001216139"/>
    </source>
</evidence>
<evidence type="ECO:0008006" key="4">
    <source>
        <dbReference type="Google" id="ProtNLM"/>
    </source>
</evidence>